<name>A0A2G9EHP4_9FUSO</name>
<dbReference type="InterPro" id="IPR001959">
    <property type="entry name" value="Transposase"/>
</dbReference>
<dbReference type="InterPro" id="IPR010095">
    <property type="entry name" value="Cas12f1-like_TNB"/>
</dbReference>
<feature type="domain" description="Cas12f1-like TNB" evidence="9">
    <location>
        <begin position="287"/>
        <end position="355"/>
    </location>
</feature>
<evidence type="ECO:0000313" key="11">
    <source>
        <dbReference type="EMBL" id="PIM80385.1"/>
    </source>
</evidence>
<dbReference type="InterPro" id="IPR021027">
    <property type="entry name" value="Transposase_put_HTH"/>
</dbReference>
<dbReference type="NCBIfam" id="TIGR01766">
    <property type="entry name" value="IS200/IS605 family accessory protein TnpB-like domain"/>
    <property type="match status" value="1"/>
</dbReference>
<proteinExistence type="inferred from homology"/>
<comment type="similarity">
    <text evidence="2">In the N-terminal section; belongs to the transposase 2 family.</text>
</comment>
<keyword evidence="4" id="KW-0479">Metal-binding</keyword>
<dbReference type="NCBIfam" id="NF040570">
    <property type="entry name" value="guided_TnpB"/>
    <property type="match status" value="1"/>
</dbReference>
<dbReference type="InterPro" id="IPR053522">
    <property type="entry name" value="RNA-guided_endonuclease_TnpB"/>
</dbReference>
<dbReference type="GO" id="GO:0032196">
    <property type="term" value="P:transposition"/>
    <property type="evidence" value="ECO:0007669"/>
    <property type="project" value="UniProtKB-KW"/>
</dbReference>
<evidence type="ECO:0000256" key="3">
    <source>
        <dbReference type="ARBA" id="ARBA00022578"/>
    </source>
</evidence>
<evidence type="ECO:0000259" key="8">
    <source>
        <dbReference type="Pfam" id="PF01385"/>
    </source>
</evidence>
<keyword evidence="3" id="KW-0815">Transposition</keyword>
<evidence type="ECO:0000259" key="9">
    <source>
        <dbReference type="Pfam" id="PF07282"/>
    </source>
</evidence>
<feature type="domain" description="Probable transposase IS891/IS1136/IS1341" evidence="8">
    <location>
        <begin position="163"/>
        <end position="275"/>
    </location>
</feature>
<evidence type="ECO:0000256" key="2">
    <source>
        <dbReference type="ARBA" id="ARBA00011044"/>
    </source>
</evidence>
<dbReference type="GO" id="GO:0003677">
    <property type="term" value="F:DNA binding"/>
    <property type="evidence" value="ECO:0007669"/>
    <property type="project" value="UniProtKB-KW"/>
</dbReference>
<dbReference type="Proteomes" id="UP000229011">
    <property type="component" value="Unassembled WGS sequence"/>
</dbReference>
<dbReference type="PANTHER" id="PTHR30405">
    <property type="entry name" value="TRANSPOSASE"/>
    <property type="match status" value="1"/>
</dbReference>
<dbReference type="GO" id="GO:0006310">
    <property type="term" value="P:DNA recombination"/>
    <property type="evidence" value="ECO:0007669"/>
    <property type="project" value="UniProtKB-KW"/>
</dbReference>
<feature type="domain" description="Transposase putative helix-turn-helix" evidence="10">
    <location>
        <begin position="1"/>
        <end position="46"/>
    </location>
</feature>
<comment type="caution">
    <text evidence="11">The sequence shown here is derived from an EMBL/GenBank/DDBJ whole genome shotgun (WGS) entry which is preliminary data.</text>
</comment>
<accession>A0A2G9EHP4</accession>
<reference evidence="11 12" key="1">
    <citation type="submission" date="2017-11" db="EMBL/GenBank/DDBJ databases">
        <title>Genome sequencing of Fusobacterium periodonticum KCOM 1259.</title>
        <authorList>
            <person name="Kook J.-K."/>
            <person name="Park S.-N."/>
            <person name="Lim Y.K."/>
        </authorList>
    </citation>
    <scope>NUCLEOTIDE SEQUENCE [LARGE SCALE GENOMIC DNA]</scope>
    <source>
        <strain evidence="11 12">KCOM 1259</strain>
    </source>
</reference>
<dbReference type="GO" id="GO:0046872">
    <property type="term" value="F:metal ion binding"/>
    <property type="evidence" value="ECO:0007669"/>
    <property type="project" value="UniProtKB-KW"/>
</dbReference>
<evidence type="ECO:0000256" key="5">
    <source>
        <dbReference type="ARBA" id="ARBA00022833"/>
    </source>
</evidence>
<evidence type="ECO:0000256" key="7">
    <source>
        <dbReference type="ARBA" id="ARBA00023172"/>
    </source>
</evidence>
<dbReference type="Pfam" id="PF12323">
    <property type="entry name" value="HTH_OrfB_IS605"/>
    <property type="match status" value="1"/>
</dbReference>
<evidence type="ECO:0000313" key="12">
    <source>
        <dbReference type="Proteomes" id="UP000229011"/>
    </source>
</evidence>
<evidence type="ECO:0000256" key="6">
    <source>
        <dbReference type="ARBA" id="ARBA00023125"/>
    </source>
</evidence>
<dbReference type="Pfam" id="PF01385">
    <property type="entry name" value="OrfB_IS605"/>
    <property type="match status" value="1"/>
</dbReference>
<dbReference type="AlphaFoldDB" id="A0A2G9EHP4"/>
<protein>
    <submittedName>
        <fullName evidence="11">Transposase</fullName>
    </submittedName>
</protein>
<dbReference type="GeneID" id="93328457"/>
<gene>
    <name evidence="11" type="ORF">CTM71_08405</name>
</gene>
<keyword evidence="6" id="KW-0238">DNA-binding</keyword>
<dbReference type="RefSeq" id="WP_099958997.1">
    <property type="nucleotide sequence ID" value="NZ_PEQY01000001.1"/>
</dbReference>
<sequence length="372" mass="43648">MEKAYKFRFYPTKTQITILNCTFGCVRYVYNHFLDLKQELYNEEKKSMSYSQCSKALTVLKQEKEWLKDVDKFSLQNSLKDLDKAYKNFFSGNGYPKFKSKKDNRKSYRTNYTNNNIEFLDKWIKVPKLGKLKIRDKMKPQGRIINATITQAPSGKYYISLCCTDVEVEKLESTNKNIGIDLGIKDFAITSDEISIENPKYLQKSLNKLAILQRKLSRKPKGSSNRNKARIKVARLFEKISNQREDFLQKLSTMLIKEYDVICIEDLQIKNMVKNHKLARNIVDVSWSEFNRILSYKAKWYKRTIVRVDKFFASSQICNCCGYRNEEVKDLSVREWTCPVCGAVHNRDINAAKNILKEGLRILKKVLKYINI</sequence>
<dbReference type="PANTHER" id="PTHR30405:SF25">
    <property type="entry name" value="RNA-GUIDED DNA ENDONUCLEASE INSQ-RELATED"/>
    <property type="match status" value="1"/>
</dbReference>
<dbReference type="NCBIfam" id="NF038281">
    <property type="entry name" value="IS200_TnpB"/>
    <property type="match status" value="1"/>
</dbReference>
<evidence type="ECO:0000259" key="10">
    <source>
        <dbReference type="Pfam" id="PF12323"/>
    </source>
</evidence>
<evidence type="ECO:0000256" key="1">
    <source>
        <dbReference type="ARBA" id="ARBA00008761"/>
    </source>
</evidence>
<dbReference type="Pfam" id="PF07282">
    <property type="entry name" value="Cas12f1-like_TNB"/>
    <property type="match status" value="1"/>
</dbReference>
<keyword evidence="5" id="KW-0862">Zinc</keyword>
<dbReference type="EMBL" id="PEQY01000001">
    <property type="protein sequence ID" value="PIM80385.1"/>
    <property type="molecule type" value="Genomic_DNA"/>
</dbReference>
<organism evidence="11 12">
    <name type="scientific">Fusobacterium pseudoperiodonticum</name>
    <dbReference type="NCBI Taxonomy" id="2663009"/>
    <lineage>
        <taxon>Bacteria</taxon>
        <taxon>Fusobacteriati</taxon>
        <taxon>Fusobacteriota</taxon>
        <taxon>Fusobacteriia</taxon>
        <taxon>Fusobacteriales</taxon>
        <taxon>Fusobacteriaceae</taxon>
        <taxon>Fusobacterium</taxon>
    </lineage>
</organism>
<comment type="similarity">
    <text evidence="1">In the C-terminal section; belongs to the transposase 35 family.</text>
</comment>
<dbReference type="InterPro" id="IPR051399">
    <property type="entry name" value="RNA-guided_DNA_endo/Transpos"/>
</dbReference>
<keyword evidence="7" id="KW-0233">DNA recombination</keyword>
<evidence type="ECO:0000256" key="4">
    <source>
        <dbReference type="ARBA" id="ARBA00022723"/>
    </source>
</evidence>